<comment type="caution">
    <text evidence="3">The sequence shown here is derived from an EMBL/GenBank/DDBJ whole genome shotgun (WGS) entry which is preliminary data.</text>
</comment>
<organism evidence="3 4">
    <name type="scientific">Pseudalkalibacillus berkeleyi</name>
    <dbReference type="NCBI Taxonomy" id="1069813"/>
    <lineage>
        <taxon>Bacteria</taxon>
        <taxon>Bacillati</taxon>
        <taxon>Bacillota</taxon>
        <taxon>Bacilli</taxon>
        <taxon>Bacillales</taxon>
        <taxon>Fictibacillaceae</taxon>
        <taxon>Pseudalkalibacillus</taxon>
    </lineage>
</organism>
<keyword evidence="2" id="KW-0812">Transmembrane</keyword>
<proteinExistence type="predicted"/>
<evidence type="ECO:0000256" key="2">
    <source>
        <dbReference type="SAM" id="Phobius"/>
    </source>
</evidence>
<sequence>MTQQDQATRLREKVKSTSYGPDVMELPPRSEKHGVKNKSNQKETIQSSKLHIWITRSIVLAFLGLLVFTILYFTNVISINVNMPKETDQLIDIDR</sequence>
<evidence type="ECO:0000313" key="3">
    <source>
        <dbReference type="EMBL" id="MCF6137609.1"/>
    </source>
</evidence>
<evidence type="ECO:0000313" key="4">
    <source>
        <dbReference type="Proteomes" id="UP001649381"/>
    </source>
</evidence>
<dbReference type="RefSeq" id="WP_236333336.1">
    <property type="nucleotide sequence ID" value="NZ_JAKIJS010000001.1"/>
</dbReference>
<dbReference type="EMBL" id="JAKIJS010000001">
    <property type="protein sequence ID" value="MCF6137609.1"/>
    <property type="molecule type" value="Genomic_DNA"/>
</dbReference>
<keyword evidence="2" id="KW-0472">Membrane</keyword>
<evidence type="ECO:0000256" key="1">
    <source>
        <dbReference type="SAM" id="MobiDB-lite"/>
    </source>
</evidence>
<feature type="region of interest" description="Disordered" evidence="1">
    <location>
        <begin position="1"/>
        <end position="42"/>
    </location>
</feature>
<keyword evidence="2" id="KW-1133">Transmembrane helix</keyword>
<keyword evidence="4" id="KW-1185">Reference proteome</keyword>
<feature type="transmembrane region" description="Helical" evidence="2">
    <location>
        <begin position="50"/>
        <end position="73"/>
    </location>
</feature>
<name>A0ABS9H140_9BACL</name>
<accession>A0ABS9H140</accession>
<reference evidence="3 4" key="1">
    <citation type="submission" date="2022-01" db="EMBL/GenBank/DDBJ databases">
        <title>Alkalihalobacillus sp. EGI L200015, a novel bacterium isolated from a salt lake sediment.</title>
        <authorList>
            <person name="Gao L."/>
            <person name="Fang B.-Z."/>
            <person name="Li W.-J."/>
        </authorList>
    </citation>
    <scope>NUCLEOTIDE SEQUENCE [LARGE SCALE GENOMIC DNA]</scope>
    <source>
        <strain evidence="3 4">KCTC 12718</strain>
    </source>
</reference>
<dbReference type="Proteomes" id="UP001649381">
    <property type="component" value="Unassembled WGS sequence"/>
</dbReference>
<protein>
    <submittedName>
        <fullName evidence="3">Uncharacterized protein</fullName>
    </submittedName>
</protein>
<gene>
    <name evidence="3" type="ORF">L2716_07695</name>
</gene>